<comment type="cofactor">
    <cofactor evidence="1">
        <name>FAD</name>
        <dbReference type="ChEBI" id="CHEBI:57692"/>
    </cofactor>
</comment>
<sequence length="173" mass="19489">MARERVIRLKKRWRLSQKPKWAIHDKSVVTTPAIFLPWLQRKLEVAGVKFVRKDLKSLSDLKGFGHEVLMNATGFGSKFLTDIADQNILRRVHENLPQVFPGTQPEEFDVIRDNVGVRPGRAGGVRVEKEIVNGEKIVHAYGTEGGYVFIFGLARAAATMVNDLLFAPPKSRL</sequence>
<evidence type="ECO:0000256" key="3">
    <source>
        <dbReference type="ARBA" id="ARBA00022827"/>
    </source>
</evidence>
<dbReference type="InterPro" id="IPR023209">
    <property type="entry name" value="DAO"/>
</dbReference>
<keyword evidence="4" id="KW-0560">Oxidoreductase</keyword>
<proteinExistence type="predicted"/>
<evidence type="ECO:0008006" key="7">
    <source>
        <dbReference type="Google" id="ProtNLM"/>
    </source>
</evidence>
<evidence type="ECO:0000256" key="1">
    <source>
        <dbReference type="ARBA" id="ARBA00001974"/>
    </source>
</evidence>
<evidence type="ECO:0000313" key="6">
    <source>
        <dbReference type="Proteomes" id="UP001610334"/>
    </source>
</evidence>
<evidence type="ECO:0000256" key="4">
    <source>
        <dbReference type="ARBA" id="ARBA00023002"/>
    </source>
</evidence>
<protein>
    <recommendedName>
        <fullName evidence="7">FAD dependent oxidoreductase domain-containing protein</fullName>
    </recommendedName>
</protein>
<comment type="caution">
    <text evidence="5">The sequence shown here is derived from an EMBL/GenBank/DDBJ whole genome shotgun (WGS) entry which is preliminary data.</text>
</comment>
<gene>
    <name evidence="5" type="ORF">BJX63DRAFT_436472</name>
</gene>
<evidence type="ECO:0000256" key="2">
    <source>
        <dbReference type="ARBA" id="ARBA00022630"/>
    </source>
</evidence>
<reference evidence="5 6" key="1">
    <citation type="submission" date="2024-07" db="EMBL/GenBank/DDBJ databases">
        <title>Section-level genome sequencing and comparative genomics of Aspergillus sections Usti and Cavernicolus.</title>
        <authorList>
            <consortium name="Lawrence Berkeley National Laboratory"/>
            <person name="Nybo J.L."/>
            <person name="Vesth T.C."/>
            <person name="Theobald S."/>
            <person name="Frisvad J.C."/>
            <person name="Larsen T.O."/>
            <person name="Kjaerboelling I."/>
            <person name="Rothschild-Mancinelli K."/>
            <person name="Lyhne E.K."/>
            <person name="Kogle M.E."/>
            <person name="Barry K."/>
            <person name="Clum A."/>
            <person name="Na H."/>
            <person name="Ledsgaard L."/>
            <person name="Lin J."/>
            <person name="Lipzen A."/>
            <person name="Kuo A."/>
            <person name="Riley R."/>
            <person name="Mondo S."/>
            <person name="Labutti K."/>
            <person name="Haridas S."/>
            <person name="Pangalinan J."/>
            <person name="Salamov A.A."/>
            <person name="Simmons B.A."/>
            <person name="Magnuson J.K."/>
            <person name="Chen J."/>
            <person name="Drula E."/>
            <person name="Henrissat B."/>
            <person name="Wiebenga A."/>
            <person name="Lubbers R.J."/>
            <person name="Gomes A.C."/>
            <person name="Makela M.R."/>
            <person name="Stajich J."/>
            <person name="Grigoriev I.V."/>
            <person name="Mortensen U.H."/>
            <person name="De Vries R.P."/>
            <person name="Baker S.E."/>
            <person name="Andersen M.R."/>
        </authorList>
    </citation>
    <scope>NUCLEOTIDE SEQUENCE [LARGE SCALE GENOMIC DNA]</scope>
    <source>
        <strain evidence="5 6">CBS 588.65</strain>
    </source>
</reference>
<dbReference type="Proteomes" id="UP001610334">
    <property type="component" value="Unassembled WGS sequence"/>
</dbReference>
<keyword evidence="2" id="KW-0285">Flavoprotein</keyword>
<keyword evidence="3" id="KW-0274">FAD</keyword>
<dbReference type="Gene3D" id="3.40.50.720">
    <property type="entry name" value="NAD(P)-binding Rossmann-like Domain"/>
    <property type="match status" value="1"/>
</dbReference>
<dbReference type="PANTHER" id="PTHR11530">
    <property type="entry name" value="D-AMINO ACID OXIDASE"/>
    <property type="match status" value="1"/>
</dbReference>
<evidence type="ECO:0000313" key="5">
    <source>
        <dbReference type="EMBL" id="KAL2808087.1"/>
    </source>
</evidence>
<dbReference type="PANTHER" id="PTHR11530:SF11">
    <property type="entry name" value="D-ASPARTATE OXIDASE"/>
    <property type="match status" value="1"/>
</dbReference>
<keyword evidence="6" id="KW-1185">Reference proteome</keyword>
<name>A0ABR4GY00_9EURO</name>
<organism evidence="5 6">
    <name type="scientific">Aspergillus granulosus</name>
    <dbReference type="NCBI Taxonomy" id="176169"/>
    <lineage>
        <taxon>Eukaryota</taxon>
        <taxon>Fungi</taxon>
        <taxon>Dikarya</taxon>
        <taxon>Ascomycota</taxon>
        <taxon>Pezizomycotina</taxon>
        <taxon>Eurotiomycetes</taxon>
        <taxon>Eurotiomycetidae</taxon>
        <taxon>Eurotiales</taxon>
        <taxon>Aspergillaceae</taxon>
        <taxon>Aspergillus</taxon>
        <taxon>Aspergillus subgen. Nidulantes</taxon>
    </lineage>
</organism>
<accession>A0ABR4GY00</accession>
<dbReference type="EMBL" id="JBFXLT010000122">
    <property type="protein sequence ID" value="KAL2808087.1"/>
    <property type="molecule type" value="Genomic_DNA"/>
</dbReference>